<organism evidence="1 2">
    <name type="scientific">Aspergillus vadensis (strain CBS 113365 / IMI 142717 / IBT 24658)</name>
    <dbReference type="NCBI Taxonomy" id="1448311"/>
    <lineage>
        <taxon>Eukaryota</taxon>
        <taxon>Fungi</taxon>
        <taxon>Dikarya</taxon>
        <taxon>Ascomycota</taxon>
        <taxon>Pezizomycotina</taxon>
        <taxon>Eurotiomycetes</taxon>
        <taxon>Eurotiomycetidae</taxon>
        <taxon>Eurotiales</taxon>
        <taxon>Aspergillaceae</taxon>
        <taxon>Aspergillus</taxon>
        <taxon>Aspergillus subgen. Circumdati</taxon>
    </lineage>
</organism>
<keyword evidence="2" id="KW-1185">Reference proteome</keyword>
<dbReference type="RefSeq" id="XP_025557199.1">
    <property type="nucleotide sequence ID" value="XM_025702002.1"/>
</dbReference>
<sequence length="105" mass="12052">MRPELDVIRGVGKILATGYSACMLAAITAPATHSIYLGGFWVKRRNPTQLALLTRSSFRHPTLIIKTMIRKGNILIRYSSLFWRFSILLSRCRLRFPEEKFAVLQ</sequence>
<proteinExistence type="predicted"/>
<dbReference type="AlphaFoldDB" id="A0A319AUP8"/>
<evidence type="ECO:0000313" key="1">
    <source>
        <dbReference type="EMBL" id="PYH63405.1"/>
    </source>
</evidence>
<name>A0A319AUP8_ASPVC</name>
<reference evidence="1" key="1">
    <citation type="submission" date="2016-12" db="EMBL/GenBank/DDBJ databases">
        <title>The genomes of Aspergillus section Nigri reveals drivers in fungal speciation.</title>
        <authorList>
            <consortium name="DOE Joint Genome Institute"/>
            <person name="Vesth T.C."/>
            <person name="Nybo J."/>
            <person name="Theobald S."/>
            <person name="Brandl J."/>
            <person name="Frisvad J.C."/>
            <person name="Nielsen K.F."/>
            <person name="Lyhne E.K."/>
            <person name="Kogle M.E."/>
            <person name="Kuo A."/>
            <person name="Riley R."/>
            <person name="Clum A."/>
            <person name="Nolan M."/>
            <person name="Lipzen A."/>
            <person name="Salamov A."/>
            <person name="Henrissat B."/>
            <person name="Wiebenga A."/>
            <person name="De Vries R.P."/>
            <person name="Grigoriev I.V."/>
            <person name="Mortensen U.H."/>
            <person name="Andersen M.R."/>
            <person name="Baker S.E."/>
        </authorList>
    </citation>
    <scope>NUCLEOTIDE SEQUENCE [LARGE SCALE GENOMIC DNA]</scope>
    <source>
        <strain evidence="1">CBS 113365</strain>
    </source>
</reference>
<evidence type="ECO:0000313" key="2">
    <source>
        <dbReference type="Proteomes" id="UP000248405"/>
    </source>
</evidence>
<dbReference type="GeneID" id="37206594"/>
<dbReference type="EMBL" id="KZ821655">
    <property type="protein sequence ID" value="PYH63405.1"/>
    <property type="molecule type" value="Genomic_DNA"/>
</dbReference>
<gene>
    <name evidence="1" type="ORF">BO88DRAFT_221106</name>
</gene>
<accession>A0A319AUP8</accession>
<protein>
    <submittedName>
        <fullName evidence="1">Uncharacterized protein</fullName>
    </submittedName>
</protein>
<dbReference type="Proteomes" id="UP000248405">
    <property type="component" value="Unassembled WGS sequence"/>
</dbReference>